<keyword evidence="2" id="KW-1185">Reference proteome</keyword>
<dbReference type="EMBL" id="CP045929">
    <property type="protein sequence ID" value="QGK68807.1"/>
    <property type="molecule type" value="Genomic_DNA"/>
</dbReference>
<proteinExistence type="predicted"/>
<dbReference type="KEGG" id="sace:GIY23_03935"/>
<evidence type="ECO:0000313" key="2">
    <source>
        <dbReference type="Proteomes" id="UP000371041"/>
    </source>
</evidence>
<evidence type="ECO:0000313" key="1">
    <source>
        <dbReference type="EMBL" id="QGK68807.1"/>
    </source>
</evidence>
<organism evidence="1 2">
    <name type="scientific">Allosaccharopolyspora coralli</name>
    <dbReference type="NCBI Taxonomy" id="2665642"/>
    <lineage>
        <taxon>Bacteria</taxon>
        <taxon>Bacillati</taxon>
        <taxon>Actinomycetota</taxon>
        <taxon>Actinomycetes</taxon>
        <taxon>Pseudonocardiales</taxon>
        <taxon>Pseudonocardiaceae</taxon>
        <taxon>Allosaccharopolyspora</taxon>
    </lineage>
</organism>
<protein>
    <submittedName>
        <fullName evidence="1">Lipid droplet-associated protein</fullName>
    </submittedName>
</protein>
<sequence length="160" mass="17912">MRSFPFPLRVAAGLAATAVEQTRQLPSALVGLPVTVTSQALQLSMRLQQHVTELAIKGDEALSPLREPDEAPDWATFDEDEAETAAPADVPVRHERVTDDLDVLPGYDQLTLPQLRGKLRWFSEEDLTRMLDHERANLARPEFLRMLSRRLGTIRSGDQS</sequence>
<accession>A0A5Q3QDF7</accession>
<gene>
    <name evidence="1" type="ORF">GIY23_03935</name>
</gene>
<dbReference type="NCBIfam" id="NF033649">
    <property type="entry name" value="LipDrop_Rv1109c"/>
    <property type="match status" value="1"/>
</dbReference>
<dbReference type="RefSeq" id="WP_154075410.1">
    <property type="nucleotide sequence ID" value="NZ_CP045929.1"/>
</dbReference>
<dbReference type="InterPro" id="IPR047728">
    <property type="entry name" value="LipDrop-assoc"/>
</dbReference>
<dbReference type="AlphaFoldDB" id="A0A5Q3QDF7"/>
<dbReference type="Proteomes" id="UP000371041">
    <property type="component" value="Chromosome"/>
</dbReference>
<reference evidence="2" key="1">
    <citation type="submission" date="2019-11" db="EMBL/GenBank/DDBJ databases">
        <title>The complete genome sequence of Saccharopolyspora sp. E2A.</title>
        <authorList>
            <person name="Zhang G."/>
        </authorList>
    </citation>
    <scope>NUCLEOTIDE SEQUENCE [LARGE SCALE GENOMIC DNA]</scope>
    <source>
        <strain evidence="2">E2A</strain>
    </source>
</reference>
<name>A0A5Q3QDF7_9PSEU</name>